<name>A0ABT2BQP4_9BURK</name>
<dbReference type="PANTHER" id="PTHR34980">
    <property type="entry name" value="INNER MEMBRANE PROTEIN-RELATED-RELATED"/>
    <property type="match status" value="1"/>
</dbReference>
<keyword evidence="1" id="KW-0472">Membrane</keyword>
<dbReference type="EMBL" id="JANUGV010000008">
    <property type="protein sequence ID" value="MCS0610726.1"/>
    <property type="molecule type" value="Genomic_DNA"/>
</dbReference>
<keyword evidence="1" id="KW-1133">Transmembrane helix</keyword>
<feature type="transmembrane region" description="Helical" evidence="1">
    <location>
        <begin position="43"/>
        <end position="62"/>
    </location>
</feature>
<dbReference type="PANTHER" id="PTHR34980:SF3">
    <property type="entry name" value="BLR8105 PROTEIN"/>
    <property type="match status" value="1"/>
</dbReference>
<dbReference type="InterPro" id="IPR008523">
    <property type="entry name" value="DUF805"/>
</dbReference>
<dbReference type="Pfam" id="PF05656">
    <property type="entry name" value="DUF805"/>
    <property type="match status" value="1"/>
</dbReference>
<accession>A0ABT2BQP4</accession>
<evidence type="ECO:0000313" key="2">
    <source>
        <dbReference type="EMBL" id="MCS0610726.1"/>
    </source>
</evidence>
<sequence>MQLLTAYTVRFGRISRATWLARLLALTLFCTAFGMLAEWAFASAGAALVAFVFVWCAAAVSVQRLHDCGVSGWWLLALLFPVIGPAWLAWQLLRRGEAGTNAYGDNPAVREDYLQVDIAR</sequence>
<dbReference type="RefSeq" id="WP_258858285.1">
    <property type="nucleotide sequence ID" value="NZ_JANUGV010000008.1"/>
</dbReference>
<keyword evidence="3" id="KW-1185">Reference proteome</keyword>
<comment type="caution">
    <text evidence="2">The sequence shown here is derived from an EMBL/GenBank/DDBJ whole genome shotgun (WGS) entry which is preliminary data.</text>
</comment>
<evidence type="ECO:0000256" key="1">
    <source>
        <dbReference type="SAM" id="Phobius"/>
    </source>
</evidence>
<gene>
    <name evidence="2" type="ORF">NX773_21380</name>
</gene>
<keyword evidence="1" id="KW-0812">Transmembrane</keyword>
<evidence type="ECO:0000313" key="3">
    <source>
        <dbReference type="Proteomes" id="UP001205861"/>
    </source>
</evidence>
<proteinExistence type="predicted"/>
<reference evidence="2 3" key="1">
    <citation type="submission" date="2022-08" db="EMBL/GenBank/DDBJ databases">
        <title>Reclassification of Massilia species as members of the genera Telluria, Duganella, Pseudoduganella, Mokoshia gen. nov. and Zemynaea gen. nov. using orthogonal and non-orthogonal genome-based approaches.</title>
        <authorList>
            <person name="Bowman J.P."/>
        </authorList>
    </citation>
    <scope>NUCLEOTIDE SEQUENCE [LARGE SCALE GENOMIC DNA]</scope>
    <source>
        <strain evidence="2 3">JCM 31607</strain>
    </source>
</reference>
<organism evidence="2 3">
    <name type="scientific">Massilia solisilvae</name>
    <dbReference type="NCBI Taxonomy" id="1811225"/>
    <lineage>
        <taxon>Bacteria</taxon>
        <taxon>Pseudomonadati</taxon>
        <taxon>Pseudomonadota</taxon>
        <taxon>Betaproteobacteria</taxon>
        <taxon>Burkholderiales</taxon>
        <taxon>Oxalobacteraceae</taxon>
        <taxon>Telluria group</taxon>
        <taxon>Massilia</taxon>
    </lineage>
</organism>
<protein>
    <submittedName>
        <fullName evidence="2">DUF805 domain-containing protein</fullName>
    </submittedName>
</protein>
<dbReference type="Proteomes" id="UP001205861">
    <property type="component" value="Unassembled WGS sequence"/>
</dbReference>
<feature type="transmembrane region" description="Helical" evidence="1">
    <location>
        <begin position="74"/>
        <end position="93"/>
    </location>
</feature>
<feature type="transmembrane region" description="Helical" evidence="1">
    <location>
        <begin position="20"/>
        <end position="37"/>
    </location>
</feature>